<dbReference type="Gene3D" id="3.40.630.30">
    <property type="match status" value="1"/>
</dbReference>
<feature type="domain" description="N-acetyltransferase" evidence="3">
    <location>
        <begin position="1"/>
        <end position="145"/>
    </location>
</feature>
<dbReference type="GO" id="GO:0005840">
    <property type="term" value="C:ribosome"/>
    <property type="evidence" value="ECO:0007669"/>
    <property type="project" value="UniProtKB-KW"/>
</dbReference>
<keyword evidence="1" id="KW-0808">Transferase</keyword>
<keyword evidence="5" id="KW-1185">Reference proteome</keyword>
<keyword evidence="4" id="KW-0687">Ribonucleoprotein</keyword>
<dbReference type="Pfam" id="PF00583">
    <property type="entry name" value="Acetyltransf_1"/>
    <property type="match status" value="1"/>
</dbReference>
<accession>A0A369B6H2</accession>
<comment type="caution">
    <text evidence="4">The sequence shown here is derived from an EMBL/GenBank/DDBJ whole genome shotgun (WGS) entry which is preliminary data.</text>
</comment>
<dbReference type="RefSeq" id="WP_114498521.1">
    <property type="nucleotide sequence ID" value="NZ_QPJW01000013.1"/>
</dbReference>
<dbReference type="OrthoDB" id="1821130at2"/>
<dbReference type="AlphaFoldDB" id="A0A369B6H2"/>
<evidence type="ECO:0000259" key="3">
    <source>
        <dbReference type="PROSITE" id="PS51186"/>
    </source>
</evidence>
<dbReference type="Proteomes" id="UP000253090">
    <property type="component" value="Unassembled WGS sequence"/>
</dbReference>
<organism evidence="4 5">
    <name type="scientific">Fontibacillus phaseoli</name>
    <dbReference type="NCBI Taxonomy" id="1416533"/>
    <lineage>
        <taxon>Bacteria</taxon>
        <taxon>Bacillati</taxon>
        <taxon>Bacillota</taxon>
        <taxon>Bacilli</taxon>
        <taxon>Bacillales</taxon>
        <taxon>Paenibacillaceae</taxon>
        <taxon>Fontibacillus</taxon>
    </lineage>
</organism>
<dbReference type="PROSITE" id="PS51186">
    <property type="entry name" value="GNAT"/>
    <property type="match status" value="1"/>
</dbReference>
<dbReference type="PIRSF" id="PIRSF037663">
    <property type="entry name" value="Acetyltransf_GNAT_prd"/>
    <property type="match status" value="1"/>
</dbReference>
<evidence type="ECO:0000256" key="2">
    <source>
        <dbReference type="ARBA" id="ARBA00023315"/>
    </source>
</evidence>
<proteinExistence type="predicted"/>
<dbReference type="GO" id="GO:0016747">
    <property type="term" value="F:acyltransferase activity, transferring groups other than amino-acyl groups"/>
    <property type="evidence" value="ECO:0007669"/>
    <property type="project" value="InterPro"/>
</dbReference>
<reference evidence="4 5" key="1">
    <citation type="submission" date="2018-07" db="EMBL/GenBank/DDBJ databases">
        <title>Genomic Encyclopedia of Type Strains, Phase III (KMG-III): the genomes of soil and plant-associated and newly described type strains.</title>
        <authorList>
            <person name="Whitman W."/>
        </authorList>
    </citation>
    <scope>NUCLEOTIDE SEQUENCE [LARGE SCALE GENOMIC DNA]</scope>
    <source>
        <strain evidence="4 5">CECT 8333</strain>
    </source>
</reference>
<keyword evidence="2" id="KW-0012">Acyltransferase</keyword>
<dbReference type="InterPro" id="IPR017255">
    <property type="entry name" value="AcTrfase_GNAT_prd"/>
</dbReference>
<sequence>MRIRSFQLSDVNQVMELLQEALMEDCYEDTKRAFARQLSWDSELIMIAEVDEEIVGILIGTIDQNNTGFIYRTAVHPDYRRQGVGKNLVTAMEQRFEQRNIRQIMIAGDPHNKAIAPLYEAMGYGASKFLEAFQKLGIAAVSSLSGSR</sequence>
<dbReference type="CDD" id="cd04301">
    <property type="entry name" value="NAT_SF"/>
    <property type="match status" value="1"/>
</dbReference>
<evidence type="ECO:0000313" key="4">
    <source>
        <dbReference type="EMBL" id="RCX16208.1"/>
    </source>
</evidence>
<evidence type="ECO:0000313" key="5">
    <source>
        <dbReference type="Proteomes" id="UP000253090"/>
    </source>
</evidence>
<name>A0A369B6H2_9BACL</name>
<evidence type="ECO:0000256" key="1">
    <source>
        <dbReference type="ARBA" id="ARBA00022679"/>
    </source>
</evidence>
<dbReference type="EMBL" id="QPJW01000013">
    <property type="protein sequence ID" value="RCX16208.1"/>
    <property type="molecule type" value="Genomic_DNA"/>
</dbReference>
<dbReference type="PANTHER" id="PTHR43072:SF23">
    <property type="entry name" value="UPF0039 PROTEIN C11D3.02C"/>
    <property type="match status" value="1"/>
</dbReference>
<protein>
    <submittedName>
        <fullName evidence="4">Ribosomal protein S18 acetylase RimI-like enzyme</fullName>
    </submittedName>
</protein>
<dbReference type="InterPro" id="IPR016181">
    <property type="entry name" value="Acyl_CoA_acyltransferase"/>
</dbReference>
<dbReference type="PANTHER" id="PTHR43072">
    <property type="entry name" value="N-ACETYLTRANSFERASE"/>
    <property type="match status" value="1"/>
</dbReference>
<dbReference type="InterPro" id="IPR000182">
    <property type="entry name" value="GNAT_dom"/>
</dbReference>
<dbReference type="SUPFAM" id="SSF55729">
    <property type="entry name" value="Acyl-CoA N-acyltransferases (Nat)"/>
    <property type="match status" value="1"/>
</dbReference>
<keyword evidence="4" id="KW-0689">Ribosomal protein</keyword>
<gene>
    <name evidence="4" type="ORF">DFP94_11365</name>
</gene>